<sequence>MKNSSEKMASYLQNTEEITGANTVNRQLLENQTFLHHENENLQHDVTRLSRQLENLRKASVSPDLFETLKKEKDHLLALNDTLRKKIKHMKNPSTHLDKKDSQKETQEKLELIRTVQELDRLLEKIKKSEKFEVKPCENETAKVVEALTKKIDEEQRKNEEATEALRKLREDDEKYILREKLTDMKQLITDLEVENTKLRFESEQLAEDVENYKKQLSEATDEAKSATKKYYELEDEKDRLKSIISDLENEKIKLKKEMIEEMNEANRAKRVSVDTEIALHHISEAYENKRKENQALHAQLDDAEKIIRGFKNQFDPIY</sequence>
<reference evidence="2" key="2">
    <citation type="submission" date="2022-10" db="EMBL/GenBank/DDBJ databases">
        <authorList>
            <consortium name="ENA_rothamsted_submissions"/>
            <consortium name="culmorum"/>
            <person name="King R."/>
        </authorList>
    </citation>
    <scope>NUCLEOTIDE SEQUENCE</scope>
</reference>
<gene>
    <name evidence="2" type="ORF">PHAECO_LOCUS11120</name>
</gene>
<keyword evidence="1" id="KW-0175">Coiled coil</keyword>
<dbReference type="OrthoDB" id="654211at2759"/>
<proteinExistence type="predicted"/>
<protein>
    <submittedName>
        <fullName evidence="2">Uncharacterized protein</fullName>
    </submittedName>
</protein>
<dbReference type="AlphaFoldDB" id="A0A9P0DML9"/>
<name>A0A9P0DML9_PHACE</name>
<organism evidence="2 3">
    <name type="scientific">Phaedon cochleariae</name>
    <name type="common">Mustard beetle</name>
    <dbReference type="NCBI Taxonomy" id="80249"/>
    <lineage>
        <taxon>Eukaryota</taxon>
        <taxon>Metazoa</taxon>
        <taxon>Ecdysozoa</taxon>
        <taxon>Arthropoda</taxon>
        <taxon>Hexapoda</taxon>
        <taxon>Insecta</taxon>
        <taxon>Pterygota</taxon>
        <taxon>Neoptera</taxon>
        <taxon>Endopterygota</taxon>
        <taxon>Coleoptera</taxon>
        <taxon>Polyphaga</taxon>
        <taxon>Cucujiformia</taxon>
        <taxon>Chrysomeloidea</taxon>
        <taxon>Chrysomelidae</taxon>
        <taxon>Chrysomelinae</taxon>
        <taxon>Chrysomelini</taxon>
        <taxon>Phaedon</taxon>
    </lineage>
</organism>
<evidence type="ECO:0000313" key="3">
    <source>
        <dbReference type="Proteomes" id="UP001153737"/>
    </source>
</evidence>
<dbReference type="Proteomes" id="UP001153737">
    <property type="component" value="Chromosome 7"/>
</dbReference>
<feature type="coiled-coil region" evidence="1">
    <location>
        <begin position="145"/>
        <end position="314"/>
    </location>
</feature>
<feature type="coiled-coil region" evidence="1">
    <location>
        <begin position="39"/>
        <end position="86"/>
    </location>
</feature>
<dbReference type="EMBL" id="OU896713">
    <property type="protein sequence ID" value="CAH1175843.1"/>
    <property type="molecule type" value="Genomic_DNA"/>
</dbReference>
<evidence type="ECO:0000256" key="1">
    <source>
        <dbReference type="SAM" id="Coils"/>
    </source>
</evidence>
<keyword evidence="3" id="KW-1185">Reference proteome</keyword>
<reference evidence="2" key="1">
    <citation type="submission" date="2022-01" db="EMBL/GenBank/DDBJ databases">
        <authorList>
            <person name="King R."/>
        </authorList>
    </citation>
    <scope>NUCLEOTIDE SEQUENCE</scope>
</reference>
<evidence type="ECO:0000313" key="2">
    <source>
        <dbReference type="EMBL" id="CAH1175843.1"/>
    </source>
</evidence>
<accession>A0A9P0DML9</accession>